<accession>A0A450S4L0</accession>
<dbReference type="EMBL" id="CAADEX010000014">
    <property type="protein sequence ID" value="VFJ46718.1"/>
    <property type="molecule type" value="Genomic_DNA"/>
</dbReference>
<dbReference type="NCBIfam" id="TIGR00589">
    <property type="entry name" value="ogt"/>
    <property type="match status" value="1"/>
</dbReference>
<dbReference type="Pfam" id="PF01035">
    <property type="entry name" value="DNA_binding_1"/>
    <property type="match status" value="1"/>
</dbReference>
<dbReference type="AlphaFoldDB" id="A0A450S4L0"/>
<evidence type="ECO:0000256" key="7">
    <source>
        <dbReference type="ARBA" id="ARBA00023204"/>
    </source>
</evidence>
<evidence type="ECO:0000256" key="4">
    <source>
        <dbReference type="ARBA" id="ARBA00022603"/>
    </source>
</evidence>
<dbReference type="Gene3D" id="1.10.10.10">
    <property type="entry name" value="Winged helix-like DNA-binding domain superfamily/Winged helix DNA-binding domain"/>
    <property type="match status" value="1"/>
</dbReference>
<comment type="catalytic activity">
    <reaction evidence="1">
        <text>a 4-O-methyl-thymidine in DNA + L-cysteinyl-[protein] = a thymidine in DNA + S-methyl-L-cysteinyl-[protein]</text>
        <dbReference type="Rhea" id="RHEA:53428"/>
        <dbReference type="Rhea" id="RHEA-COMP:10131"/>
        <dbReference type="Rhea" id="RHEA-COMP:10132"/>
        <dbReference type="Rhea" id="RHEA-COMP:13555"/>
        <dbReference type="Rhea" id="RHEA-COMP:13556"/>
        <dbReference type="ChEBI" id="CHEBI:29950"/>
        <dbReference type="ChEBI" id="CHEBI:82612"/>
        <dbReference type="ChEBI" id="CHEBI:137386"/>
        <dbReference type="ChEBI" id="CHEBI:137387"/>
        <dbReference type="EC" id="2.1.1.63"/>
    </reaction>
</comment>
<keyword evidence="7" id="KW-0234">DNA repair</keyword>
<dbReference type="PANTHER" id="PTHR10815:SF13">
    <property type="entry name" value="METHYLATED-DNA--PROTEIN-CYSTEINE METHYLTRANSFERASE"/>
    <property type="match status" value="1"/>
</dbReference>
<keyword evidence="6" id="KW-0227">DNA damage</keyword>
<dbReference type="InterPro" id="IPR014048">
    <property type="entry name" value="MethylDNA_cys_MeTrfase_DNA-bd"/>
</dbReference>
<comment type="catalytic activity">
    <reaction evidence="8">
        <text>a 6-O-methyl-2'-deoxyguanosine in DNA + L-cysteinyl-[protein] = S-methyl-L-cysteinyl-[protein] + a 2'-deoxyguanosine in DNA</text>
        <dbReference type="Rhea" id="RHEA:24000"/>
        <dbReference type="Rhea" id="RHEA-COMP:10131"/>
        <dbReference type="Rhea" id="RHEA-COMP:10132"/>
        <dbReference type="Rhea" id="RHEA-COMP:11367"/>
        <dbReference type="Rhea" id="RHEA-COMP:11368"/>
        <dbReference type="ChEBI" id="CHEBI:29950"/>
        <dbReference type="ChEBI" id="CHEBI:82612"/>
        <dbReference type="ChEBI" id="CHEBI:85445"/>
        <dbReference type="ChEBI" id="CHEBI:85448"/>
        <dbReference type="EC" id="2.1.1.63"/>
    </reaction>
</comment>
<comment type="similarity">
    <text evidence="2">Belongs to the MGMT family.</text>
</comment>
<evidence type="ECO:0000313" key="11">
    <source>
        <dbReference type="EMBL" id="VFJ46718.1"/>
    </source>
</evidence>
<evidence type="ECO:0000256" key="1">
    <source>
        <dbReference type="ARBA" id="ARBA00001286"/>
    </source>
</evidence>
<dbReference type="GO" id="GO:0006281">
    <property type="term" value="P:DNA repair"/>
    <property type="evidence" value="ECO:0007669"/>
    <property type="project" value="UniProtKB-KW"/>
</dbReference>
<feature type="domain" description="Methylated-DNA-[protein]-cysteine S-methyltransferase DNA binding" evidence="10">
    <location>
        <begin position="110"/>
        <end position="191"/>
    </location>
</feature>
<dbReference type="PANTHER" id="PTHR10815">
    <property type="entry name" value="METHYLATED-DNA--PROTEIN-CYSTEINE METHYLTRANSFERASE"/>
    <property type="match status" value="1"/>
</dbReference>
<evidence type="ECO:0000256" key="2">
    <source>
        <dbReference type="ARBA" id="ARBA00008711"/>
    </source>
</evidence>
<dbReference type="InterPro" id="IPR036388">
    <property type="entry name" value="WH-like_DNA-bd_sf"/>
</dbReference>
<dbReference type="SUPFAM" id="SSF46767">
    <property type="entry name" value="Methylated DNA-protein cysteine methyltransferase, C-terminal domain"/>
    <property type="match status" value="1"/>
</dbReference>
<evidence type="ECO:0000256" key="9">
    <source>
        <dbReference type="SAM" id="MobiDB-lite"/>
    </source>
</evidence>
<dbReference type="GO" id="GO:0032259">
    <property type="term" value="P:methylation"/>
    <property type="evidence" value="ECO:0007669"/>
    <property type="project" value="UniProtKB-KW"/>
</dbReference>
<evidence type="ECO:0000256" key="6">
    <source>
        <dbReference type="ARBA" id="ARBA00022763"/>
    </source>
</evidence>
<keyword evidence="5 11" id="KW-0808">Transferase</keyword>
<evidence type="ECO:0000256" key="8">
    <source>
        <dbReference type="ARBA" id="ARBA00049348"/>
    </source>
</evidence>
<evidence type="ECO:0000259" key="10">
    <source>
        <dbReference type="Pfam" id="PF01035"/>
    </source>
</evidence>
<evidence type="ECO:0000256" key="3">
    <source>
        <dbReference type="ARBA" id="ARBA00011918"/>
    </source>
</evidence>
<feature type="region of interest" description="Disordered" evidence="9">
    <location>
        <begin position="36"/>
        <end position="75"/>
    </location>
</feature>
<dbReference type="PROSITE" id="PS00374">
    <property type="entry name" value="MGMT"/>
    <property type="match status" value="1"/>
</dbReference>
<dbReference type="EC" id="2.1.1.63" evidence="3"/>
<evidence type="ECO:0000256" key="5">
    <source>
        <dbReference type="ARBA" id="ARBA00022679"/>
    </source>
</evidence>
<protein>
    <recommendedName>
        <fullName evidence="3">methylated-DNA--[protein]-cysteine S-methyltransferase</fullName>
        <ecNumber evidence="3">2.1.1.63</ecNumber>
    </recommendedName>
</protein>
<reference evidence="11" key="1">
    <citation type="submission" date="2019-02" db="EMBL/GenBank/DDBJ databases">
        <authorList>
            <person name="Gruber-Vodicka R. H."/>
            <person name="Seah K. B. B."/>
        </authorList>
    </citation>
    <scope>NUCLEOTIDE SEQUENCE</scope>
    <source>
        <strain evidence="11">BECK_DK47</strain>
    </source>
</reference>
<dbReference type="FunFam" id="1.10.10.10:FF:000214">
    <property type="entry name" value="Methylated-DNA--protein-cysteine methyltransferase"/>
    <property type="match status" value="1"/>
</dbReference>
<dbReference type="CDD" id="cd06445">
    <property type="entry name" value="ATase"/>
    <property type="match status" value="1"/>
</dbReference>
<sequence length="207" mass="22377">MLQVNHKTTRETPLGRVTIIRTEIRGAPRITRILLPDRMPSPGRQRRIANAWPGDPRESPASPPSSGACPDPHASSHAEIDAVIAGIVAMLQGERRTLPLDSLDLGACSQFQRRVLRATCEIPWGRVSTYRLVARHLSGKPDGARAVGNALASNPFPLIIPCHRVIRSDGALGGYGGGWEMKYALLRGEGVSFDEAGTVPDPCYAFP</sequence>
<keyword evidence="4 11" id="KW-0489">Methyltransferase</keyword>
<name>A0A450S4L0_9GAMM</name>
<gene>
    <name evidence="11" type="ORF">BECKDK2373B_GA0170837_10144</name>
</gene>
<proteinExistence type="inferred from homology"/>
<organism evidence="11">
    <name type="scientific">Candidatus Kentrum sp. DK</name>
    <dbReference type="NCBI Taxonomy" id="2126562"/>
    <lineage>
        <taxon>Bacteria</taxon>
        <taxon>Pseudomonadati</taxon>
        <taxon>Pseudomonadota</taxon>
        <taxon>Gammaproteobacteria</taxon>
        <taxon>Candidatus Kentrum</taxon>
    </lineage>
</organism>
<dbReference type="InterPro" id="IPR036217">
    <property type="entry name" value="MethylDNA_cys_MeTrfase_DNAb"/>
</dbReference>
<dbReference type="GO" id="GO:0003908">
    <property type="term" value="F:methylated-DNA-[protein]-cysteine S-methyltransferase activity"/>
    <property type="evidence" value="ECO:0007669"/>
    <property type="project" value="UniProtKB-EC"/>
</dbReference>
<dbReference type="InterPro" id="IPR001497">
    <property type="entry name" value="MethylDNA_cys_MeTrfase_AS"/>
</dbReference>